<comment type="caution">
    <text evidence="2">The sequence shown here is derived from an EMBL/GenBank/DDBJ whole genome shotgun (WGS) entry which is preliminary data.</text>
</comment>
<dbReference type="PANTHER" id="PTHR45985">
    <property type="match status" value="1"/>
</dbReference>
<dbReference type="GO" id="GO:0005975">
    <property type="term" value="P:carbohydrate metabolic process"/>
    <property type="evidence" value="ECO:0007669"/>
    <property type="project" value="InterPro"/>
</dbReference>
<evidence type="ECO:0008006" key="4">
    <source>
        <dbReference type="Google" id="ProtNLM"/>
    </source>
</evidence>
<dbReference type="Proteomes" id="UP000035009">
    <property type="component" value="Unassembled WGS sequence"/>
</dbReference>
<evidence type="ECO:0000313" key="3">
    <source>
        <dbReference type="Proteomes" id="UP000035009"/>
    </source>
</evidence>
<dbReference type="PANTHER" id="PTHR45985:SF3">
    <property type="entry name" value="CHITIN DEACETYLASE-LIKE 4"/>
    <property type="match status" value="1"/>
</dbReference>
<dbReference type="STRING" id="410332.SAMN04488550_3168"/>
<dbReference type="InterPro" id="IPR052740">
    <property type="entry name" value="CE4"/>
</dbReference>
<dbReference type="Gene3D" id="3.20.20.370">
    <property type="entry name" value="Glycoside hydrolase/deacetylase"/>
    <property type="match status" value="1"/>
</dbReference>
<gene>
    <name evidence="2" type="ORF">GM1_011_00620</name>
</gene>
<dbReference type="EMBL" id="BAOP01000011">
    <property type="protein sequence ID" value="GAC79634.1"/>
    <property type="molecule type" value="Genomic_DNA"/>
</dbReference>
<accession>M3VEY2</accession>
<dbReference type="SUPFAM" id="SSF88713">
    <property type="entry name" value="Glycoside hydrolase/deacetylase"/>
    <property type="match status" value="1"/>
</dbReference>
<sequence length="391" mass="43392">MTLRPHSRAVAVITAVTTAFVSVSACGEASSHDTAARTVRTTTSAVERPSGAPERRPSNVQIRRLAPDEKPPQFVLFSFDGVGVSPQFHKFLDAADRSGARFTALMTGLYFLTDDARNHYRAPGRKPGEAAIGFGGSTKDVKAEVKLLNRTWFDGHELGTHYVGHFCAGTSYPGRDWTTADWNHELDQFFSLMTNWRTNTGITDGPDLAFGPDVVRGGRTQCLEGSPASLFPALVKHSMTWDSSMPADRPGIFWPKRIRGIWEFPIPYVYSPPLRAKQTALDYNFWVTANGAANRPADAPRIRRIVRETYRSMYDRAYRGNRAPIVIANHFNTWSGDAFNPATRDFMSDVCGRPETICATYSDVVAWMEAQDPAVLTHLQRLAPVAVDPKH</sequence>
<dbReference type="InterPro" id="IPR011330">
    <property type="entry name" value="Glyco_hydro/deAcase_b/a-brl"/>
</dbReference>
<evidence type="ECO:0000256" key="1">
    <source>
        <dbReference type="SAM" id="MobiDB-lite"/>
    </source>
</evidence>
<proteinExistence type="predicted"/>
<feature type="region of interest" description="Disordered" evidence="1">
    <location>
        <begin position="31"/>
        <end position="58"/>
    </location>
</feature>
<evidence type="ECO:0000313" key="2">
    <source>
        <dbReference type="EMBL" id="GAC79634.1"/>
    </source>
</evidence>
<feature type="compositionally biased region" description="Low complexity" evidence="1">
    <location>
        <begin position="36"/>
        <end position="46"/>
    </location>
</feature>
<reference evidence="2 3" key="1">
    <citation type="submission" date="2013-02" db="EMBL/GenBank/DDBJ databases">
        <title>Whole genome shotgun sequence of Gordonia malaquae NBRC 108250.</title>
        <authorList>
            <person name="Yoshida I."/>
            <person name="Hosoyama A."/>
            <person name="Tsuchikane K."/>
            <person name="Ando Y."/>
            <person name="Baba S."/>
            <person name="Ohji S."/>
            <person name="Hamada M."/>
            <person name="Tamura T."/>
            <person name="Yamazoe A."/>
            <person name="Yamazaki S."/>
            <person name="Fujita N."/>
        </authorList>
    </citation>
    <scope>NUCLEOTIDE SEQUENCE [LARGE SCALE GENOMIC DNA]</scope>
    <source>
        <strain evidence="2 3">NBRC 108250</strain>
    </source>
</reference>
<protein>
    <recommendedName>
        <fullName evidence="4">Polysaccharide deacetylase</fullName>
    </recommendedName>
</protein>
<name>M3VEY2_GORML</name>
<dbReference type="eggNOG" id="COG0726">
    <property type="taxonomic scope" value="Bacteria"/>
</dbReference>
<dbReference type="PROSITE" id="PS51257">
    <property type="entry name" value="PROKAR_LIPOPROTEIN"/>
    <property type="match status" value="1"/>
</dbReference>
<organism evidence="2 3">
    <name type="scientific">Gordonia malaquae NBRC 108250</name>
    <dbReference type="NCBI Taxonomy" id="1223542"/>
    <lineage>
        <taxon>Bacteria</taxon>
        <taxon>Bacillati</taxon>
        <taxon>Actinomycetota</taxon>
        <taxon>Actinomycetes</taxon>
        <taxon>Mycobacteriales</taxon>
        <taxon>Gordoniaceae</taxon>
        <taxon>Gordonia</taxon>
    </lineage>
</organism>
<dbReference type="AlphaFoldDB" id="M3VEY2"/>
<keyword evidence="3" id="KW-1185">Reference proteome</keyword>
<dbReference type="RefSeq" id="WP_008378171.1">
    <property type="nucleotide sequence ID" value="NZ_BAOP01000011.1"/>
</dbReference>